<reference evidence="3" key="1">
    <citation type="journal article" date="2019" name="Int. J. Syst. Evol. Microbiol.">
        <title>The Global Catalogue of Microorganisms (GCM) 10K type strain sequencing project: providing services to taxonomists for standard genome sequencing and annotation.</title>
        <authorList>
            <consortium name="The Broad Institute Genomics Platform"/>
            <consortium name="The Broad Institute Genome Sequencing Center for Infectious Disease"/>
            <person name="Wu L."/>
            <person name="Ma J."/>
        </authorList>
    </citation>
    <scope>NUCLEOTIDE SEQUENCE [LARGE SCALE GENOMIC DNA]</scope>
    <source>
        <strain evidence="3">KCTC 22245</strain>
    </source>
</reference>
<dbReference type="RefSeq" id="WP_189573756.1">
    <property type="nucleotide sequence ID" value="NZ_BMXU01000001.1"/>
</dbReference>
<feature type="chain" id="PRO_5045926829" evidence="1">
    <location>
        <begin position="18"/>
        <end position="91"/>
    </location>
</feature>
<gene>
    <name evidence="2" type="ORF">ACFONP_04075</name>
</gene>
<feature type="signal peptide" evidence="1">
    <location>
        <begin position="1"/>
        <end position="17"/>
    </location>
</feature>
<dbReference type="Proteomes" id="UP001595607">
    <property type="component" value="Unassembled WGS sequence"/>
</dbReference>
<keyword evidence="3" id="KW-1185">Reference proteome</keyword>
<comment type="caution">
    <text evidence="2">The sequence shown here is derived from an EMBL/GenBank/DDBJ whole genome shotgun (WGS) entry which is preliminary data.</text>
</comment>
<keyword evidence="1" id="KW-0732">Signal</keyword>
<proteinExistence type="predicted"/>
<name>A0ABV7M9P5_9PROT</name>
<sequence>MRALIAILLATAPALGAAQSPIIAERPGFSTSPQALGRGFAQLETGVEWNLLADRGNAPQFLARYGLGGDTELQFGWSGFTSARARHRPAG</sequence>
<protein>
    <submittedName>
        <fullName evidence="2">Uncharacterized protein</fullName>
    </submittedName>
</protein>
<evidence type="ECO:0000256" key="1">
    <source>
        <dbReference type="SAM" id="SignalP"/>
    </source>
</evidence>
<evidence type="ECO:0000313" key="2">
    <source>
        <dbReference type="EMBL" id="MFC3301901.1"/>
    </source>
</evidence>
<dbReference type="EMBL" id="JBHRVA010000002">
    <property type="protein sequence ID" value="MFC3301901.1"/>
    <property type="molecule type" value="Genomic_DNA"/>
</dbReference>
<evidence type="ECO:0000313" key="3">
    <source>
        <dbReference type="Proteomes" id="UP001595607"/>
    </source>
</evidence>
<organism evidence="2 3">
    <name type="scientific">Parvularcula lutaonensis</name>
    <dbReference type="NCBI Taxonomy" id="491923"/>
    <lineage>
        <taxon>Bacteria</taxon>
        <taxon>Pseudomonadati</taxon>
        <taxon>Pseudomonadota</taxon>
        <taxon>Alphaproteobacteria</taxon>
        <taxon>Parvularculales</taxon>
        <taxon>Parvularculaceae</taxon>
        <taxon>Parvularcula</taxon>
    </lineage>
</organism>
<accession>A0ABV7M9P5</accession>